<gene>
    <name evidence="1" type="ORF">B0H15DRAFT_803832</name>
</gene>
<dbReference type="AlphaFoldDB" id="A0AAD6TV89"/>
<keyword evidence="2" id="KW-1185">Reference proteome</keyword>
<evidence type="ECO:0000313" key="2">
    <source>
        <dbReference type="Proteomes" id="UP001222325"/>
    </source>
</evidence>
<proteinExistence type="predicted"/>
<reference evidence="1" key="1">
    <citation type="submission" date="2023-03" db="EMBL/GenBank/DDBJ databases">
        <title>Massive genome expansion in bonnet fungi (Mycena s.s.) driven by repeated elements and novel gene families across ecological guilds.</title>
        <authorList>
            <consortium name="Lawrence Berkeley National Laboratory"/>
            <person name="Harder C.B."/>
            <person name="Miyauchi S."/>
            <person name="Viragh M."/>
            <person name="Kuo A."/>
            <person name="Thoen E."/>
            <person name="Andreopoulos B."/>
            <person name="Lu D."/>
            <person name="Skrede I."/>
            <person name="Drula E."/>
            <person name="Henrissat B."/>
            <person name="Morin E."/>
            <person name="Kohler A."/>
            <person name="Barry K."/>
            <person name="LaButti K."/>
            <person name="Morin E."/>
            <person name="Salamov A."/>
            <person name="Lipzen A."/>
            <person name="Mereny Z."/>
            <person name="Hegedus B."/>
            <person name="Baldrian P."/>
            <person name="Stursova M."/>
            <person name="Weitz H."/>
            <person name="Taylor A."/>
            <person name="Grigoriev I.V."/>
            <person name="Nagy L.G."/>
            <person name="Martin F."/>
            <person name="Kauserud H."/>
        </authorList>
    </citation>
    <scope>NUCLEOTIDE SEQUENCE</scope>
    <source>
        <strain evidence="1">CBHHK173m</strain>
    </source>
</reference>
<sequence>MSRAPSPDDDESNYNDGKGLEFTIELTLATTGKTRKNAKPKVMKKTIFLHEDSALNHLLYAAIKAFKREDDLSFSFNPRRDDYTSTTLDLLGMTYTIPKSNFKDMSLTCNSDYETLISHARKKDIPETIRIQMAELKTFEPTEAEIEQNRLIVQLNSEWKCEDRTCKRFICFPDRKTAKHVPLSHLHVQTWVAAIQGKVINDDGTAVDLKNPPDTKLFDHQEPDSEDQALIRNRTVKKDSGITINLTLPETAAPVPASRSLMPAMQPVAHPSHPRIAPQMSLELFSQRYNLSRRIFDKLGAYSVTGPQTLRHLKNNHLEEALLNPAEIADVRDAQDRWLMGEGE</sequence>
<evidence type="ECO:0000313" key="1">
    <source>
        <dbReference type="EMBL" id="KAJ7080905.1"/>
    </source>
</evidence>
<dbReference type="Proteomes" id="UP001222325">
    <property type="component" value="Unassembled WGS sequence"/>
</dbReference>
<accession>A0AAD6TV89</accession>
<protein>
    <submittedName>
        <fullName evidence="1">Uncharacterized protein</fullName>
    </submittedName>
</protein>
<comment type="caution">
    <text evidence="1">The sequence shown here is derived from an EMBL/GenBank/DDBJ whole genome shotgun (WGS) entry which is preliminary data.</text>
</comment>
<name>A0AAD6TV89_9AGAR</name>
<organism evidence="1 2">
    <name type="scientific">Mycena belliarum</name>
    <dbReference type="NCBI Taxonomy" id="1033014"/>
    <lineage>
        <taxon>Eukaryota</taxon>
        <taxon>Fungi</taxon>
        <taxon>Dikarya</taxon>
        <taxon>Basidiomycota</taxon>
        <taxon>Agaricomycotina</taxon>
        <taxon>Agaricomycetes</taxon>
        <taxon>Agaricomycetidae</taxon>
        <taxon>Agaricales</taxon>
        <taxon>Marasmiineae</taxon>
        <taxon>Mycenaceae</taxon>
        <taxon>Mycena</taxon>
    </lineage>
</organism>
<dbReference type="EMBL" id="JARJCN010000052">
    <property type="protein sequence ID" value="KAJ7080905.1"/>
    <property type="molecule type" value="Genomic_DNA"/>
</dbReference>